<evidence type="ECO:0000259" key="6">
    <source>
        <dbReference type="PROSITE" id="PS50089"/>
    </source>
</evidence>
<dbReference type="PANTHER" id="PTHR45931:SF3">
    <property type="entry name" value="RING ZINC FINGER-CONTAINING PROTEIN"/>
    <property type="match status" value="1"/>
</dbReference>
<evidence type="ECO:0000256" key="4">
    <source>
        <dbReference type="PROSITE-ProRule" id="PRU00175"/>
    </source>
</evidence>
<dbReference type="ExpressionAtlas" id="A0A2K3D722">
    <property type="expression patterns" value="baseline and differential"/>
</dbReference>
<feature type="compositionally biased region" description="Low complexity" evidence="5">
    <location>
        <begin position="52"/>
        <end position="64"/>
    </location>
</feature>
<dbReference type="SMART" id="SM00184">
    <property type="entry name" value="RING"/>
    <property type="match status" value="1"/>
</dbReference>
<evidence type="ECO:0000256" key="5">
    <source>
        <dbReference type="SAM" id="MobiDB-lite"/>
    </source>
</evidence>
<dbReference type="GeneID" id="5728583"/>
<keyword evidence="2 4" id="KW-0863">Zinc-finger</keyword>
<evidence type="ECO:0000256" key="2">
    <source>
        <dbReference type="ARBA" id="ARBA00022771"/>
    </source>
</evidence>
<feature type="region of interest" description="Disordered" evidence="5">
    <location>
        <begin position="26"/>
        <end position="135"/>
    </location>
</feature>
<dbReference type="GO" id="GO:0061630">
    <property type="term" value="F:ubiquitin protein ligase activity"/>
    <property type="evidence" value="ECO:0000318"/>
    <property type="project" value="GO_Central"/>
</dbReference>
<dbReference type="Gene3D" id="3.30.40.10">
    <property type="entry name" value="Zinc/RING finger domain, C3HC4 (zinc finger)"/>
    <property type="match status" value="1"/>
</dbReference>
<reference evidence="7" key="2">
    <citation type="submission" date="2017-07" db="EMBL/GenBank/DDBJ databases">
        <title>WGS assembly of Chlamydomonas reinhardtii.</title>
        <authorList>
            <consortium name="Chlamydomonas Annotation Team"/>
            <consortium name="JGI Annotation Team"/>
            <person name="Merchant S.S."/>
            <person name="Prochnik S.E."/>
            <person name="Vallon O."/>
            <person name="Harris E.H."/>
            <person name="Karpowicz S.J."/>
            <person name="Witman G.B."/>
            <person name="Terry A."/>
            <person name="Salamov A."/>
            <person name="Fritz-Laylin L.K."/>
            <person name="Marechal-Drouard L."/>
            <person name="Marshall W.F."/>
            <person name="Qu L.H."/>
            <person name="Nelson D.R."/>
            <person name="Sanderfoot A.A."/>
            <person name="Spalding M.H."/>
            <person name="Kapitonov V.V."/>
            <person name="Ren Q."/>
            <person name="Ferris P."/>
            <person name="Lindquist E."/>
            <person name="Shapiro H."/>
            <person name="Lucas S.M."/>
            <person name="Grimwood J."/>
            <person name="Schmutz J."/>
            <person name="Grigoriev I.V."/>
            <person name="Rokhsar D.S."/>
        </authorList>
    </citation>
    <scope>NUCLEOTIDE SEQUENCE</scope>
    <source>
        <strain evidence="7">CC-503 cw92 mt+</strain>
    </source>
</reference>
<gene>
    <name evidence="7" type="ORF">CHLRE_12g544327v5</name>
</gene>
<keyword evidence="3" id="KW-0862">Zinc</keyword>
<reference evidence="7 8" key="1">
    <citation type="journal article" date="2007" name="Science">
        <title>The Chlamydomonas genome reveals the evolution of key animal and plant functions.</title>
        <authorList>
            <person name="Merchant S.S."/>
            <person name="Prochnik S.E."/>
            <person name="Vallon O."/>
            <person name="Harris E.H."/>
            <person name="Karpowicz S.J."/>
            <person name="Witman G.B."/>
            <person name="Terry A."/>
            <person name="Salamov A."/>
            <person name="Fritz-Laylin L.K."/>
            <person name="Marechal-Drouard L."/>
            <person name="Marshall W.F."/>
            <person name="Qu L.H."/>
            <person name="Nelson D.R."/>
            <person name="Sanderfoot A.A."/>
            <person name="Spalding M.H."/>
            <person name="Kapitonov V.V."/>
            <person name="Ren Q."/>
            <person name="Ferris P."/>
            <person name="Lindquist E."/>
            <person name="Shapiro H."/>
            <person name="Lucas S.M."/>
            <person name="Grimwood J."/>
            <person name="Schmutz J."/>
            <person name="Cardol P."/>
            <person name="Cerutti H."/>
            <person name="Chanfreau G."/>
            <person name="Chen C.L."/>
            <person name="Cognat V."/>
            <person name="Croft M.T."/>
            <person name="Dent R."/>
            <person name="Dutcher S."/>
            <person name="Fernandez E."/>
            <person name="Fukuzawa H."/>
            <person name="Gonzalez-Ballester D."/>
            <person name="Gonzalez-Halphen D."/>
            <person name="Hallmann A."/>
            <person name="Hanikenne M."/>
            <person name="Hippler M."/>
            <person name="Inwood W."/>
            <person name="Jabbari K."/>
            <person name="Kalanon M."/>
            <person name="Kuras R."/>
            <person name="Lefebvre P.A."/>
            <person name="Lemaire S.D."/>
            <person name="Lobanov A.V."/>
            <person name="Lohr M."/>
            <person name="Manuell A."/>
            <person name="Meier I."/>
            <person name="Mets L."/>
            <person name="Mittag M."/>
            <person name="Mittelmeier T."/>
            <person name="Moroney J.V."/>
            <person name="Moseley J."/>
            <person name="Napoli C."/>
            <person name="Nedelcu A.M."/>
            <person name="Niyogi K."/>
            <person name="Novoselov S.V."/>
            <person name="Paulsen I.T."/>
            <person name="Pazour G."/>
            <person name="Purton S."/>
            <person name="Ral J.P."/>
            <person name="Riano-Pachon D.M."/>
            <person name="Riekhof W."/>
            <person name="Rymarquis L."/>
            <person name="Schroda M."/>
            <person name="Stern D."/>
            <person name="Umen J."/>
            <person name="Willows R."/>
            <person name="Wilson N."/>
            <person name="Zimmer S.L."/>
            <person name="Allmer J."/>
            <person name="Balk J."/>
            <person name="Bisova K."/>
            <person name="Chen C.J."/>
            <person name="Elias M."/>
            <person name="Gendler K."/>
            <person name="Hauser C."/>
            <person name="Lamb M.R."/>
            <person name="Ledford H."/>
            <person name="Long J.C."/>
            <person name="Minagawa J."/>
            <person name="Page M.D."/>
            <person name="Pan J."/>
            <person name="Pootakham W."/>
            <person name="Roje S."/>
            <person name="Rose A."/>
            <person name="Stahlberg E."/>
            <person name="Terauchi A.M."/>
            <person name="Yang P."/>
            <person name="Ball S."/>
            <person name="Bowler C."/>
            <person name="Dieckmann C.L."/>
            <person name="Gladyshev V.N."/>
            <person name="Green P."/>
            <person name="Jorgensen R."/>
            <person name="Mayfield S."/>
            <person name="Mueller-Roeber B."/>
            <person name="Rajamani S."/>
            <person name="Sayre R.T."/>
            <person name="Brokstein P."/>
            <person name="Dubchak I."/>
            <person name="Goodstein D."/>
            <person name="Hornick L."/>
            <person name="Huang Y.W."/>
            <person name="Jhaveri J."/>
            <person name="Luo Y."/>
            <person name="Martinez D."/>
            <person name="Ngau W.C."/>
            <person name="Otillar B."/>
            <person name="Poliakov A."/>
            <person name="Porter A."/>
            <person name="Szajkowski L."/>
            <person name="Werner G."/>
            <person name="Zhou K."/>
            <person name="Grigoriev I.V."/>
            <person name="Rokhsar D.S."/>
            <person name="Grossman A.R."/>
        </authorList>
    </citation>
    <scope>NUCLEOTIDE SEQUENCE [LARGE SCALE GENOMIC DNA]</scope>
    <source>
        <strain evidence="8">CC-503</strain>
        <strain evidence="7">CC-503 cw92 mt+</strain>
    </source>
</reference>
<name>A0A2K3D722_CHLRE</name>
<dbReference type="PANTHER" id="PTHR45931">
    <property type="entry name" value="SI:CH211-59O9.10"/>
    <property type="match status" value="1"/>
</dbReference>
<dbReference type="OrthoDB" id="546048at2759"/>
<dbReference type="InterPro" id="IPR051834">
    <property type="entry name" value="RING_finger_E3_ligase"/>
</dbReference>
<feature type="compositionally biased region" description="Gly residues" evidence="5">
    <location>
        <begin position="261"/>
        <end position="274"/>
    </location>
</feature>
<dbReference type="RefSeq" id="XP_042919247.1">
    <property type="nucleotide sequence ID" value="XM_043068835.1"/>
</dbReference>
<dbReference type="Proteomes" id="UP000006906">
    <property type="component" value="Chromosome 12"/>
</dbReference>
<dbReference type="InterPro" id="IPR013083">
    <property type="entry name" value="Znf_RING/FYVE/PHD"/>
</dbReference>
<dbReference type="GO" id="GO:0006511">
    <property type="term" value="P:ubiquitin-dependent protein catabolic process"/>
    <property type="evidence" value="ECO:0000318"/>
    <property type="project" value="GO_Central"/>
</dbReference>
<dbReference type="STRING" id="3055.A0A2K3D722"/>
<organism evidence="7 8">
    <name type="scientific">Chlamydomonas reinhardtii</name>
    <name type="common">Chlamydomonas smithii</name>
    <dbReference type="NCBI Taxonomy" id="3055"/>
    <lineage>
        <taxon>Eukaryota</taxon>
        <taxon>Viridiplantae</taxon>
        <taxon>Chlorophyta</taxon>
        <taxon>core chlorophytes</taxon>
        <taxon>Chlorophyceae</taxon>
        <taxon>CS clade</taxon>
        <taxon>Chlamydomonadales</taxon>
        <taxon>Chlamydomonadaceae</taxon>
        <taxon>Chlamydomonas</taxon>
    </lineage>
</organism>
<evidence type="ECO:0000256" key="1">
    <source>
        <dbReference type="ARBA" id="ARBA00022723"/>
    </source>
</evidence>
<dbReference type="CDD" id="cd16454">
    <property type="entry name" value="RING-H2_PA-TM-RING"/>
    <property type="match status" value="1"/>
</dbReference>
<dbReference type="RefSeq" id="XP_042919245.1">
    <property type="nucleotide sequence ID" value="XM_043068834.1"/>
</dbReference>
<dbReference type="KEGG" id="cre:CHLRE_12g544327v5"/>
<dbReference type="Pfam" id="PF13639">
    <property type="entry name" value="zf-RING_2"/>
    <property type="match status" value="1"/>
</dbReference>
<proteinExistence type="predicted"/>
<feature type="domain" description="RING-type" evidence="6">
    <location>
        <begin position="472"/>
        <end position="515"/>
    </location>
</feature>
<dbReference type="PROSITE" id="PS50089">
    <property type="entry name" value="ZF_RING_2"/>
    <property type="match status" value="1"/>
</dbReference>
<evidence type="ECO:0000313" key="8">
    <source>
        <dbReference type="Proteomes" id="UP000006906"/>
    </source>
</evidence>
<dbReference type="AlphaFoldDB" id="A0A2K3D722"/>
<dbReference type="InterPro" id="IPR001841">
    <property type="entry name" value="Znf_RING"/>
</dbReference>
<dbReference type="GO" id="GO:0005634">
    <property type="term" value="C:nucleus"/>
    <property type="evidence" value="ECO:0000318"/>
    <property type="project" value="GO_Central"/>
</dbReference>
<dbReference type="EMBL" id="CM008973">
    <property type="protein sequence ID" value="PNW76322.1"/>
    <property type="molecule type" value="Genomic_DNA"/>
</dbReference>
<evidence type="ECO:0000313" key="7">
    <source>
        <dbReference type="EMBL" id="PNW76324.1"/>
    </source>
</evidence>
<dbReference type="EMBL" id="CM008973">
    <property type="protein sequence ID" value="PNW76324.1"/>
    <property type="molecule type" value="Genomic_DNA"/>
</dbReference>
<dbReference type="SUPFAM" id="SSF57850">
    <property type="entry name" value="RING/U-box"/>
    <property type="match status" value="1"/>
</dbReference>
<sequence>MRELASMPFDSLVSAVAPMELADPYALRARGPPPAAPLRDRTSCSGLGPGTPHHAPLPNAAAASQHEDHQHARSPQIRHQDNGDGGRVSPMRRQPCSTSGASARGEGEGEGSRSGRRFRGFRERSSGARSFGGGTGWAGGGSILDGLHLPPLDAQAHRGPGQGRSLSATTDTHDRFAAPVPAAAMAAAAAPVAEGLLSQHMRLRREGSLLSALAGADALQQLVAELEAAGAGLGGLLVPRVLLRRSASVGRQRPSSHAGDTAGGWPTGDLGGGTHHAAPPSSRPRVVVDEDGWQVPPPELLRQAPGAAARERDELGAGGRWPQRRSASTGRHPRLGRNRGGGISGGEDDWPFSAGGVGGMGMGGLFHMPLMPLGALRDMLGGLGGLEMGLLGLEPVLLPHGLSAADGASGGMGLRPHNASGRYPSGTAGNGGDGYEALVALDEGRVKRVVRPEVVRALPTRTARRTDTSQQCGVCLERYVEGGSSITTLPCGHAFSTGCAEPWLGGQSATCPTCRWAFPQHQTQLLMEPQ</sequence>
<accession>A0A2K3D722</accession>
<keyword evidence="8" id="KW-1185">Reference proteome</keyword>
<evidence type="ECO:0000256" key="3">
    <source>
        <dbReference type="ARBA" id="ARBA00022833"/>
    </source>
</evidence>
<protein>
    <recommendedName>
        <fullName evidence="6">RING-type domain-containing protein</fullName>
    </recommendedName>
</protein>
<dbReference type="GO" id="GO:0008270">
    <property type="term" value="F:zinc ion binding"/>
    <property type="evidence" value="ECO:0007669"/>
    <property type="project" value="UniProtKB-KW"/>
</dbReference>
<feature type="region of interest" description="Disordered" evidence="5">
    <location>
        <begin position="249"/>
        <end position="350"/>
    </location>
</feature>
<dbReference type="Gramene" id="PNW76324">
    <property type="protein sequence ID" value="PNW76324"/>
    <property type="gene ID" value="CHLRE_12g544327v5"/>
</dbReference>
<keyword evidence="1" id="KW-0479">Metal-binding</keyword>
<dbReference type="Gramene" id="PNW76322">
    <property type="protein sequence ID" value="PNW76322"/>
    <property type="gene ID" value="CHLRE_12g544327v5"/>
</dbReference>